<dbReference type="PANTHER" id="PTHR11070">
    <property type="entry name" value="UVRD / RECB / PCRA DNA HELICASE FAMILY MEMBER"/>
    <property type="match status" value="1"/>
</dbReference>
<gene>
    <name evidence="11" type="ORF">S01H1_05356</name>
</gene>
<evidence type="ECO:0000256" key="6">
    <source>
        <dbReference type="ARBA" id="ARBA00034617"/>
    </source>
</evidence>
<dbReference type="InterPro" id="IPR014016">
    <property type="entry name" value="UvrD-like_ATP-bd"/>
</dbReference>
<evidence type="ECO:0000256" key="5">
    <source>
        <dbReference type="ARBA" id="ARBA00023235"/>
    </source>
</evidence>
<dbReference type="GO" id="GO:0043138">
    <property type="term" value="F:3'-5' DNA helicase activity"/>
    <property type="evidence" value="ECO:0007669"/>
    <property type="project" value="UniProtKB-EC"/>
</dbReference>
<dbReference type="Gene3D" id="3.40.50.300">
    <property type="entry name" value="P-loop containing nucleotide triphosphate hydrolases"/>
    <property type="match status" value="2"/>
</dbReference>
<reference evidence="11" key="1">
    <citation type="journal article" date="2014" name="Front. Microbiol.">
        <title>High frequency of phylogenetically diverse reductive dehalogenase-homologous genes in deep subseafloor sedimentary metagenomes.</title>
        <authorList>
            <person name="Kawai M."/>
            <person name="Futagami T."/>
            <person name="Toyoda A."/>
            <person name="Takaki Y."/>
            <person name="Nishi S."/>
            <person name="Hori S."/>
            <person name="Arai W."/>
            <person name="Tsubouchi T."/>
            <person name="Morono Y."/>
            <person name="Uchiyama I."/>
            <person name="Ito T."/>
            <person name="Fujiyama A."/>
            <person name="Inagaki F."/>
            <person name="Takami H."/>
        </authorList>
    </citation>
    <scope>NUCLEOTIDE SEQUENCE</scope>
    <source>
        <strain evidence="11">Expedition CK06-06</strain>
    </source>
</reference>
<protein>
    <recommendedName>
        <fullName evidence="7">DNA 3'-5' helicase</fullName>
        <ecNumber evidence="7">5.6.2.4</ecNumber>
    </recommendedName>
</protein>
<dbReference type="EMBL" id="BARS01002792">
    <property type="protein sequence ID" value="GAF72874.1"/>
    <property type="molecule type" value="Genomic_DNA"/>
</dbReference>
<dbReference type="InterPro" id="IPR014017">
    <property type="entry name" value="DNA_helicase_UvrD-like_C"/>
</dbReference>
<evidence type="ECO:0000313" key="11">
    <source>
        <dbReference type="EMBL" id="GAF72874.1"/>
    </source>
</evidence>
<evidence type="ECO:0000256" key="8">
    <source>
        <dbReference type="ARBA" id="ARBA00048988"/>
    </source>
</evidence>
<dbReference type="AlphaFoldDB" id="X0RVL7"/>
<evidence type="ECO:0000256" key="7">
    <source>
        <dbReference type="ARBA" id="ARBA00034808"/>
    </source>
</evidence>
<dbReference type="PROSITE" id="PS51198">
    <property type="entry name" value="UVRD_HELICASE_ATP_BIND"/>
    <property type="match status" value="1"/>
</dbReference>
<evidence type="ECO:0000256" key="3">
    <source>
        <dbReference type="ARBA" id="ARBA00022806"/>
    </source>
</evidence>
<evidence type="ECO:0000256" key="1">
    <source>
        <dbReference type="ARBA" id="ARBA00022741"/>
    </source>
</evidence>
<dbReference type="InterPro" id="IPR000212">
    <property type="entry name" value="DNA_helicase_UvrD/REP"/>
</dbReference>
<dbReference type="GO" id="GO:0000725">
    <property type="term" value="P:recombinational repair"/>
    <property type="evidence" value="ECO:0007669"/>
    <property type="project" value="TreeGrafter"/>
</dbReference>
<keyword evidence="2" id="KW-0378">Hydrolase</keyword>
<evidence type="ECO:0000259" key="10">
    <source>
        <dbReference type="PROSITE" id="PS51217"/>
    </source>
</evidence>
<dbReference type="GO" id="GO:0005829">
    <property type="term" value="C:cytosol"/>
    <property type="evidence" value="ECO:0007669"/>
    <property type="project" value="TreeGrafter"/>
</dbReference>
<proteinExistence type="predicted"/>
<name>X0RVL7_9ZZZZ</name>
<keyword evidence="4" id="KW-0067">ATP-binding</keyword>
<dbReference type="GO" id="GO:0016787">
    <property type="term" value="F:hydrolase activity"/>
    <property type="evidence" value="ECO:0007669"/>
    <property type="project" value="UniProtKB-KW"/>
</dbReference>
<dbReference type="GO" id="GO:0005524">
    <property type="term" value="F:ATP binding"/>
    <property type="evidence" value="ECO:0007669"/>
    <property type="project" value="UniProtKB-KW"/>
</dbReference>
<organism evidence="11">
    <name type="scientific">marine sediment metagenome</name>
    <dbReference type="NCBI Taxonomy" id="412755"/>
    <lineage>
        <taxon>unclassified sequences</taxon>
        <taxon>metagenomes</taxon>
        <taxon>ecological metagenomes</taxon>
    </lineage>
</organism>
<sequence length="491" mass="56408">VLDKYAQRYLHVHIDEFQDTNVAQYVLARQFASGHGNICVVGDPDQSIYTWRAADLRNILNFERDFPKAEVVYLEQNYRSTQTILDSAHSVISVNRQRKEKKLWTENQRGSRVVVHEAYDEEEEAAFVAEEVEALTKGDSHSPRAFAVMYRTNAQSRPFEEAFVRRGIPYRLVGGTRFYERREIKDLLAYLRLVHNPFDAICLLRVINVPPRGIGQRTVQELNRWSRELEIPPYTTLQLLAEQEAARSSAHGEPVEPGELVEPSFDKLRMSDMQTSHPFQKRIAAALLRFLELLNELIKEAPKQALSELLDAIIARADYRRYLVEGFADGEERWENVQELRAVASQYDELAPAEALARFLEDAALITDIDEYDEKADAVTLITLHAAKGLEFAVVFIVGMEEGLLPHMRSYDDPAQMEEERRLCYVGMTRAQESLYLVRAFRRTFGGHNPPSRFLADIPSELVTTRERVPTGVPTRERFALGPRRSEERPK</sequence>
<dbReference type="Gene3D" id="1.10.486.10">
    <property type="entry name" value="PCRA, domain 4"/>
    <property type="match status" value="1"/>
</dbReference>
<dbReference type="SUPFAM" id="SSF52540">
    <property type="entry name" value="P-loop containing nucleoside triphosphate hydrolases"/>
    <property type="match status" value="1"/>
</dbReference>
<dbReference type="EC" id="5.6.2.4" evidence="7"/>
<keyword evidence="5" id="KW-0413">Isomerase</keyword>
<dbReference type="PANTHER" id="PTHR11070:SF2">
    <property type="entry name" value="ATP-DEPENDENT DNA HELICASE SRS2"/>
    <property type="match status" value="1"/>
</dbReference>
<dbReference type="Pfam" id="PF00580">
    <property type="entry name" value="UvrD-helicase"/>
    <property type="match status" value="1"/>
</dbReference>
<evidence type="ECO:0000256" key="2">
    <source>
        <dbReference type="ARBA" id="ARBA00022801"/>
    </source>
</evidence>
<keyword evidence="1" id="KW-0547">Nucleotide-binding</keyword>
<dbReference type="GO" id="GO:0033202">
    <property type="term" value="C:DNA helicase complex"/>
    <property type="evidence" value="ECO:0007669"/>
    <property type="project" value="TreeGrafter"/>
</dbReference>
<evidence type="ECO:0000259" key="9">
    <source>
        <dbReference type="PROSITE" id="PS51198"/>
    </source>
</evidence>
<evidence type="ECO:0000256" key="4">
    <source>
        <dbReference type="ARBA" id="ARBA00022840"/>
    </source>
</evidence>
<comment type="catalytic activity">
    <reaction evidence="8">
        <text>ATP + H2O = ADP + phosphate + H(+)</text>
        <dbReference type="Rhea" id="RHEA:13065"/>
        <dbReference type="ChEBI" id="CHEBI:15377"/>
        <dbReference type="ChEBI" id="CHEBI:15378"/>
        <dbReference type="ChEBI" id="CHEBI:30616"/>
        <dbReference type="ChEBI" id="CHEBI:43474"/>
        <dbReference type="ChEBI" id="CHEBI:456216"/>
        <dbReference type="EC" id="5.6.2.4"/>
    </reaction>
</comment>
<accession>X0RVL7</accession>
<feature type="domain" description="UvrD-like helicase ATP-binding" evidence="9">
    <location>
        <begin position="1"/>
        <end position="81"/>
    </location>
</feature>
<dbReference type="Pfam" id="PF13361">
    <property type="entry name" value="UvrD_C"/>
    <property type="match status" value="1"/>
</dbReference>
<dbReference type="GO" id="GO:0003677">
    <property type="term" value="F:DNA binding"/>
    <property type="evidence" value="ECO:0007669"/>
    <property type="project" value="InterPro"/>
</dbReference>
<feature type="domain" description="UvrD-like helicase C-terminal" evidence="10">
    <location>
        <begin position="82"/>
        <end position="389"/>
    </location>
</feature>
<feature type="non-terminal residue" evidence="11">
    <location>
        <position position="1"/>
    </location>
</feature>
<feature type="non-terminal residue" evidence="11">
    <location>
        <position position="491"/>
    </location>
</feature>
<keyword evidence="3" id="KW-0347">Helicase</keyword>
<comment type="catalytic activity">
    <reaction evidence="6">
        <text>Couples ATP hydrolysis with the unwinding of duplex DNA by translocating in the 3'-5' direction.</text>
        <dbReference type="EC" id="5.6.2.4"/>
    </reaction>
</comment>
<dbReference type="CDD" id="cd18807">
    <property type="entry name" value="SF1_C_UvrD"/>
    <property type="match status" value="1"/>
</dbReference>
<dbReference type="CDD" id="cd17932">
    <property type="entry name" value="DEXQc_UvrD"/>
    <property type="match status" value="1"/>
</dbReference>
<dbReference type="PROSITE" id="PS51217">
    <property type="entry name" value="UVRD_HELICASE_CTER"/>
    <property type="match status" value="1"/>
</dbReference>
<comment type="caution">
    <text evidence="11">The sequence shown here is derived from an EMBL/GenBank/DDBJ whole genome shotgun (WGS) entry which is preliminary data.</text>
</comment>
<dbReference type="InterPro" id="IPR027417">
    <property type="entry name" value="P-loop_NTPase"/>
</dbReference>